<dbReference type="EMBL" id="JBCITM010000006">
    <property type="protein sequence ID" value="MEN1760345.1"/>
    <property type="molecule type" value="Genomic_DNA"/>
</dbReference>
<sequence length="66" mass="8093">MLYTLLEVTFIRFQNQYQRLSLEEHQEMSLFQKETHQKGDGSTRESLEAFFKRKYDSGFGRQFHWL</sequence>
<organism evidence="1 2">
    <name type="scientific">Anoxynatronum sibiricum</name>
    <dbReference type="NCBI Taxonomy" id="210623"/>
    <lineage>
        <taxon>Bacteria</taxon>
        <taxon>Bacillati</taxon>
        <taxon>Bacillota</taxon>
        <taxon>Clostridia</taxon>
        <taxon>Eubacteriales</taxon>
        <taxon>Clostridiaceae</taxon>
        <taxon>Anoxynatronum</taxon>
    </lineage>
</organism>
<accession>A0ABU9VU21</accession>
<name>A0ABU9VU21_9CLOT</name>
<protein>
    <submittedName>
        <fullName evidence="1">Uncharacterized protein</fullName>
    </submittedName>
</protein>
<reference evidence="1 2" key="1">
    <citation type="submission" date="2024-04" db="EMBL/GenBank/DDBJ databases">
        <title>Genome sequencing and metabolic network reconstruction of aminoacids and betaine degradation by Anoxynatronum sibiricum.</title>
        <authorList>
            <person name="Detkova E.N."/>
            <person name="Boltjanskaja Y.V."/>
            <person name="Mardanov A.V."/>
            <person name="Kevbrin V."/>
        </authorList>
    </citation>
    <scope>NUCLEOTIDE SEQUENCE [LARGE SCALE GENOMIC DNA]</scope>
    <source>
        <strain evidence="1 2">Z-7981</strain>
    </source>
</reference>
<evidence type="ECO:0000313" key="2">
    <source>
        <dbReference type="Proteomes" id="UP001407405"/>
    </source>
</evidence>
<comment type="caution">
    <text evidence="1">The sequence shown here is derived from an EMBL/GenBank/DDBJ whole genome shotgun (WGS) entry which is preliminary data.</text>
</comment>
<dbReference type="RefSeq" id="WP_343185667.1">
    <property type="nucleotide sequence ID" value="NZ_JBCITM010000006.1"/>
</dbReference>
<evidence type="ECO:0000313" key="1">
    <source>
        <dbReference type="EMBL" id="MEN1760345.1"/>
    </source>
</evidence>
<dbReference type="Proteomes" id="UP001407405">
    <property type="component" value="Unassembled WGS sequence"/>
</dbReference>
<keyword evidence="2" id="KW-1185">Reference proteome</keyword>
<gene>
    <name evidence="1" type="ORF">AAIG11_07670</name>
</gene>
<proteinExistence type="predicted"/>